<dbReference type="GO" id="GO:0007411">
    <property type="term" value="P:axon guidance"/>
    <property type="evidence" value="ECO:0007669"/>
    <property type="project" value="TreeGrafter"/>
</dbReference>
<dbReference type="EMBL" id="UZAF01020408">
    <property type="protein sequence ID" value="VDO69612.1"/>
    <property type="molecule type" value="Genomic_DNA"/>
</dbReference>
<proteinExistence type="predicted"/>
<feature type="domain" description="Sema" evidence="2">
    <location>
        <begin position="1"/>
        <end position="201"/>
    </location>
</feature>
<dbReference type="GO" id="GO:0030335">
    <property type="term" value="P:positive regulation of cell migration"/>
    <property type="evidence" value="ECO:0007669"/>
    <property type="project" value="TreeGrafter"/>
</dbReference>
<dbReference type="Gene3D" id="2.130.10.10">
    <property type="entry name" value="YVTN repeat-like/Quinoprotein amine dehydrogenase"/>
    <property type="match status" value="1"/>
</dbReference>
<dbReference type="GO" id="GO:0005886">
    <property type="term" value="C:plasma membrane"/>
    <property type="evidence" value="ECO:0007669"/>
    <property type="project" value="TreeGrafter"/>
</dbReference>
<comment type="caution">
    <text evidence="1">Lacks conserved residue(s) required for the propagation of feature annotation.</text>
</comment>
<dbReference type="STRING" id="6290.A0A0N4X1K4"/>
<evidence type="ECO:0000313" key="5">
    <source>
        <dbReference type="WBParaSite" id="HPLM_0001820501-mRNA-1"/>
    </source>
</evidence>
<dbReference type="GO" id="GO:0045499">
    <property type="term" value="F:chemorepellent activity"/>
    <property type="evidence" value="ECO:0007669"/>
    <property type="project" value="TreeGrafter"/>
</dbReference>
<reference evidence="5" key="1">
    <citation type="submission" date="2017-02" db="UniProtKB">
        <authorList>
            <consortium name="WormBaseParasite"/>
        </authorList>
    </citation>
    <scope>IDENTIFICATION</scope>
</reference>
<name>A0A0N4X1K4_HAEPC</name>
<dbReference type="WBParaSite" id="HPLM_0001820501-mRNA-1">
    <property type="protein sequence ID" value="HPLM_0001820501-mRNA-1"/>
    <property type="gene ID" value="HPLM_0001820501"/>
</dbReference>
<accession>A0A0N4X1K4</accession>
<evidence type="ECO:0000256" key="1">
    <source>
        <dbReference type="PROSITE-ProRule" id="PRU00352"/>
    </source>
</evidence>
<dbReference type="PROSITE" id="PS51004">
    <property type="entry name" value="SEMA"/>
    <property type="match status" value="1"/>
</dbReference>
<dbReference type="GO" id="GO:0030215">
    <property type="term" value="F:semaphorin receptor binding"/>
    <property type="evidence" value="ECO:0007669"/>
    <property type="project" value="InterPro"/>
</dbReference>
<keyword evidence="4" id="KW-1185">Reference proteome</keyword>
<dbReference type="PANTHER" id="PTHR11036">
    <property type="entry name" value="SEMAPHORIN"/>
    <property type="match status" value="1"/>
</dbReference>
<dbReference type="OrthoDB" id="9988752at2759"/>
<dbReference type="PANTHER" id="PTHR11036:SF92">
    <property type="entry name" value="SEMA DOMAIN-CONTAINING PROTEIN"/>
    <property type="match status" value="1"/>
</dbReference>
<organism evidence="5">
    <name type="scientific">Haemonchus placei</name>
    <name type="common">Barber's pole worm</name>
    <dbReference type="NCBI Taxonomy" id="6290"/>
    <lineage>
        <taxon>Eukaryota</taxon>
        <taxon>Metazoa</taxon>
        <taxon>Ecdysozoa</taxon>
        <taxon>Nematoda</taxon>
        <taxon>Chromadorea</taxon>
        <taxon>Rhabditida</taxon>
        <taxon>Rhabditina</taxon>
        <taxon>Rhabditomorpha</taxon>
        <taxon>Strongyloidea</taxon>
        <taxon>Trichostrongylidae</taxon>
        <taxon>Haemonchus</taxon>
    </lineage>
</organism>
<protein>
    <submittedName>
        <fullName evidence="5">Sema domain-containing protein</fullName>
    </submittedName>
</protein>
<dbReference type="Proteomes" id="UP000268014">
    <property type="component" value="Unassembled WGS sequence"/>
</dbReference>
<sequence length="201" mass="22790">MLPKLGNRTGRLRFANDDSLVLLHNYGPYVLLGGRNAVFNVSITPLSLIFKYEWPTSENDMTECTKKTTSLKCRFQCEYHTTIFDLQIRMAYIGKRHDGMHEKDHIIGACLSRQLRQPPSKNLGNLRIFQHLCDNYVRTFYSTHAGFVVCGTHGLNPTCANFAERDRRARQTFAGDGLAPHAPDVVAPFLFSGRYLYTANG</sequence>
<dbReference type="GO" id="GO:0071526">
    <property type="term" value="P:semaphorin-plexin signaling pathway"/>
    <property type="evidence" value="ECO:0007669"/>
    <property type="project" value="TreeGrafter"/>
</dbReference>
<evidence type="ECO:0000313" key="3">
    <source>
        <dbReference type="EMBL" id="VDO69612.1"/>
    </source>
</evidence>
<dbReference type="InterPro" id="IPR015943">
    <property type="entry name" value="WD40/YVTN_repeat-like_dom_sf"/>
</dbReference>
<evidence type="ECO:0000313" key="4">
    <source>
        <dbReference type="Proteomes" id="UP000268014"/>
    </source>
</evidence>
<dbReference type="InterPro" id="IPR001627">
    <property type="entry name" value="Semap_dom"/>
</dbReference>
<dbReference type="SUPFAM" id="SSF101912">
    <property type="entry name" value="Sema domain"/>
    <property type="match status" value="2"/>
</dbReference>
<dbReference type="InterPro" id="IPR027231">
    <property type="entry name" value="Semaphorin"/>
</dbReference>
<reference evidence="3 4" key="2">
    <citation type="submission" date="2018-11" db="EMBL/GenBank/DDBJ databases">
        <authorList>
            <consortium name="Pathogen Informatics"/>
        </authorList>
    </citation>
    <scope>NUCLEOTIDE SEQUENCE [LARGE SCALE GENOMIC DNA]</scope>
    <source>
        <strain evidence="3 4">MHpl1</strain>
    </source>
</reference>
<evidence type="ECO:0000259" key="2">
    <source>
        <dbReference type="PROSITE" id="PS51004"/>
    </source>
</evidence>
<dbReference type="AlphaFoldDB" id="A0A0N4X1K4"/>
<gene>
    <name evidence="3" type="ORF">HPLM_LOCUS18197</name>
</gene>
<dbReference type="InterPro" id="IPR036352">
    <property type="entry name" value="Semap_dom_sf"/>
</dbReference>